<evidence type="ECO:0000313" key="2">
    <source>
        <dbReference type="EMBL" id="OAQ22413.1"/>
    </source>
</evidence>
<protein>
    <submittedName>
        <fullName evidence="2">Uncharacterized protein</fullName>
    </submittedName>
</protein>
<name>A0A197JBL4_9FUNG</name>
<evidence type="ECO:0000256" key="1">
    <source>
        <dbReference type="SAM" id="MobiDB-lite"/>
    </source>
</evidence>
<gene>
    <name evidence="2" type="ORF">K457DRAFT_26089</name>
</gene>
<sequence length="214" mass="23898">MDPSLAEDDQVKDMIDDTLEVGGGGSESMTNDRSGLDKTASSEKGIAGVDSAKDICELSAQTYHVSHEAKKYRAGQILSRYSCHRKSSKYQDKSQVKGGKMNKSGVQLLSIRCKCRSHINATFRPRSTSNGMPGDTYKVEYFFEFTRFLEGKETKKLSNPTIASPNATFRPNNRLEFQVDSPTTGFLEDNSRHDESAPTIFDGCSNTRQRFQFH</sequence>
<dbReference type="EMBL" id="KV442168">
    <property type="protein sequence ID" value="OAQ22413.1"/>
    <property type="molecule type" value="Genomic_DNA"/>
</dbReference>
<proteinExistence type="predicted"/>
<feature type="region of interest" description="Disordered" evidence="1">
    <location>
        <begin position="1"/>
        <end position="44"/>
    </location>
</feature>
<dbReference type="AlphaFoldDB" id="A0A197JBL4"/>
<keyword evidence="3" id="KW-1185">Reference proteome</keyword>
<dbReference type="Proteomes" id="UP000078512">
    <property type="component" value="Unassembled WGS sequence"/>
</dbReference>
<evidence type="ECO:0000313" key="3">
    <source>
        <dbReference type="Proteomes" id="UP000078512"/>
    </source>
</evidence>
<accession>A0A197JBL4</accession>
<organism evidence="2 3">
    <name type="scientific">Linnemannia elongata AG-77</name>
    <dbReference type="NCBI Taxonomy" id="1314771"/>
    <lineage>
        <taxon>Eukaryota</taxon>
        <taxon>Fungi</taxon>
        <taxon>Fungi incertae sedis</taxon>
        <taxon>Mucoromycota</taxon>
        <taxon>Mortierellomycotina</taxon>
        <taxon>Mortierellomycetes</taxon>
        <taxon>Mortierellales</taxon>
        <taxon>Mortierellaceae</taxon>
        <taxon>Linnemannia</taxon>
    </lineage>
</organism>
<feature type="region of interest" description="Disordered" evidence="1">
    <location>
        <begin position="182"/>
        <end position="201"/>
    </location>
</feature>
<reference evidence="2 3" key="1">
    <citation type="submission" date="2016-05" db="EMBL/GenBank/DDBJ databases">
        <title>Genome sequencing reveals origins of a unique bacterial endosymbiosis in the earliest lineages of terrestrial Fungi.</title>
        <authorList>
            <consortium name="DOE Joint Genome Institute"/>
            <person name="Uehling J."/>
            <person name="Gryganskyi A."/>
            <person name="Hameed K."/>
            <person name="Tschaplinski T."/>
            <person name="Misztal P."/>
            <person name="Wu S."/>
            <person name="Desiro A."/>
            <person name="Vande Pol N."/>
            <person name="Du Z.-Y."/>
            <person name="Zienkiewicz A."/>
            <person name="Zienkiewicz K."/>
            <person name="Morin E."/>
            <person name="Tisserant E."/>
            <person name="Splivallo R."/>
            <person name="Hainaut M."/>
            <person name="Henrissat B."/>
            <person name="Ohm R."/>
            <person name="Kuo A."/>
            <person name="Yan J."/>
            <person name="Lipzen A."/>
            <person name="Nolan M."/>
            <person name="Labutti K."/>
            <person name="Barry K."/>
            <person name="Goldstein A."/>
            <person name="Labbe J."/>
            <person name="Schadt C."/>
            <person name="Tuskan G."/>
            <person name="Grigoriev I."/>
            <person name="Martin F."/>
            <person name="Vilgalys R."/>
            <person name="Bonito G."/>
        </authorList>
    </citation>
    <scope>NUCLEOTIDE SEQUENCE [LARGE SCALE GENOMIC DNA]</scope>
    <source>
        <strain evidence="2 3">AG-77</strain>
    </source>
</reference>